<dbReference type="GeneID" id="5856666"/>
<dbReference type="Pfam" id="PF05176">
    <property type="entry name" value="ATP-synt_10"/>
    <property type="match status" value="1"/>
</dbReference>
<protein>
    <submittedName>
        <fullName evidence="1">Uncharacterized protein</fullName>
    </submittedName>
</protein>
<organism evidence="1 2">
    <name type="scientific">Malassezia globosa (strain ATCC MYA-4612 / CBS 7966)</name>
    <name type="common">Dandruff-associated fungus</name>
    <dbReference type="NCBI Taxonomy" id="425265"/>
    <lineage>
        <taxon>Eukaryota</taxon>
        <taxon>Fungi</taxon>
        <taxon>Dikarya</taxon>
        <taxon>Basidiomycota</taxon>
        <taxon>Ustilaginomycotina</taxon>
        <taxon>Malasseziomycetes</taxon>
        <taxon>Malasseziales</taxon>
        <taxon>Malasseziaceae</taxon>
        <taxon>Malassezia</taxon>
    </lineage>
</organism>
<dbReference type="AlphaFoldDB" id="A8PRV2"/>
<evidence type="ECO:0000313" key="1">
    <source>
        <dbReference type="EMBL" id="EDP45146.1"/>
    </source>
</evidence>
<comment type="caution">
    <text evidence="1">The sequence shown here is derived from an EMBL/GenBank/DDBJ whole genome shotgun (WGS) entry which is preliminary data.</text>
</comment>
<dbReference type="Proteomes" id="UP000008837">
    <property type="component" value="Unassembled WGS sequence"/>
</dbReference>
<dbReference type="EMBL" id="AAYY01000001">
    <property type="protein sequence ID" value="EDP45146.1"/>
    <property type="molecule type" value="Genomic_DNA"/>
</dbReference>
<sequence>MLMGRVSIVAIVTSKVSEEHTRSFYEAAYERFHTYPHFQLVQINLQENSLKAYLISLFLSSLRSQVAPKLQSTYLLSQQSLDMVREPMGLHNKHVGYTYLVGPDGKIRWAGSAFAEPDEARTLVACTGVLLDRMPGGRKAASRDAS</sequence>
<dbReference type="OrthoDB" id="17089at2759"/>
<dbReference type="STRING" id="425265.A8PRV2"/>
<dbReference type="GO" id="GO:0033615">
    <property type="term" value="P:mitochondrial proton-transporting ATP synthase complex assembly"/>
    <property type="evidence" value="ECO:0007669"/>
    <property type="project" value="TreeGrafter"/>
</dbReference>
<accession>A8PRV2</accession>
<reference evidence="1 2" key="1">
    <citation type="journal article" date="2007" name="Proc. Natl. Acad. Sci. U.S.A.">
        <title>Dandruff-associated Malassezia genomes reveal convergent and divergent virulence traits shared with plant and human fungal pathogens.</title>
        <authorList>
            <person name="Xu J."/>
            <person name="Saunders C.W."/>
            <person name="Hu P."/>
            <person name="Grant R.A."/>
            <person name="Boekhout T."/>
            <person name="Kuramae E.E."/>
            <person name="Kronstad J.W."/>
            <person name="Deangelis Y.M."/>
            <person name="Reeder N.L."/>
            <person name="Johnstone K.R."/>
            <person name="Leland M."/>
            <person name="Fieno A.M."/>
            <person name="Begley W.M."/>
            <person name="Sun Y."/>
            <person name="Lacey M.P."/>
            <person name="Chaudhary T."/>
            <person name="Keough T."/>
            <person name="Chu L."/>
            <person name="Sears R."/>
            <person name="Yuan B."/>
            <person name="Dawson T.L.Jr."/>
        </authorList>
    </citation>
    <scope>NUCLEOTIDE SEQUENCE [LARGE SCALE GENOMIC DNA]</scope>
    <source>
        <strain evidence="2">ATCC MYA-4612 / CBS 7966</strain>
    </source>
</reference>
<dbReference type="GO" id="GO:0005743">
    <property type="term" value="C:mitochondrial inner membrane"/>
    <property type="evidence" value="ECO:0007669"/>
    <property type="project" value="TreeGrafter"/>
</dbReference>
<dbReference type="PANTHER" id="PTHR28106">
    <property type="entry name" value="MITOCHONDRIAL ATPASE COMPLEX SUBUNIT ATP10"/>
    <property type="match status" value="1"/>
</dbReference>
<gene>
    <name evidence="1" type="ORF">MGL_0135</name>
</gene>
<name>A8PRV2_MALGO</name>
<dbReference type="KEGG" id="mgl:MGL_0135"/>
<dbReference type="RefSeq" id="XP_001732360.1">
    <property type="nucleotide sequence ID" value="XM_001732308.1"/>
</dbReference>
<dbReference type="OMA" id="ERCKIRW"/>
<dbReference type="PANTHER" id="PTHR28106:SF1">
    <property type="entry name" value="MITOCHONDRIAL ATPASE COMPLEX SUBUNIT ATP10"/>
    <property type="match status" value="1"/>
</dbReference>
<dbReference type="InParanoid" id="A8PRV2"/>
<dbReference type="InterPro" id="IPR007849">
    <property type="entry name" value="ATP10"/>
</dbReference>
<keyword evidence="2" id="KW-1185">Reference proteome</keyword>
<proteinExistence type="predicted"/>
<evidence type="ECO:0000313" key="2">
    <source>
        <dbReference type="Proteomes" id="UP000008837"/>
    </source>
</evidence>
<dbReference type="VEuPathDB" id="FungiDB:MGL_0135"/>